<name>A0AAN1UUI7_SYNEL</name>
<dbReference type="GO" id="GO:0009234">
    <property type="term" value="P:menaquinone biosynthetic process"/>
    <property type="evidence" value="ECO:0007669"/>
    <property type="project" value="UniProtKB-UniRule"/>
</dbReference>
<dbReference type="SUPFAM" id="SSF51604">
    <property type="entry name" value="Enolase C-terminal domain-like"/>
    <property type="match status" value="1"/>
</dbReference>
<evidence type="ECO:0000256" key="4">
    <source>
        <dbReference type="NCBIfam" id="TIGR01927"/>
    </source>
</evidence>
<dbReference type="Gene3D" id="3.20.20.120">
    <property type="entry name" value="Enolase-like C-terminal domain"/>
    <property type="match status" value="1"/>
</dbReference>
<sequence length="319" mass="35449">MSLRFAFRLYQRRLRQPLRTARDAQITVRSGIWLRLETETELRWAEIAPWPSFGSETFAEAIAFCEAFPAQPTWVDLAAVPATLPACQFGFGCLRKPIRTGLLPTSAVLLPAGAAALRAIASAAPATTYKWKIGLDWESELELLLQLDRQLPRSAKLRLDANGGLTTAQADRWLQALTAINERQPGRIEWLEQPLDPNQVDGLLKLAQNWPQVPLALDESVSQLSSLQFWQTQSWPGLYILKPAIAGWPQTVLQFCQEHQLPVVVSSMFESPIGWRSVAAIAAQLGRADQAQGLGTTAWFADDWESKTAAALWQHPSNS</sequence>
<dbReference type="Gene3D" id="3.30.390.10">
    <property type="entry name" value="Enolase-like, N-terminal domain"/>
    <property type="match status" value="1"/>
</dbReference>
<evidence type="ECO:0000256" key="1">
    <source>
        <dbReference type="ARBA" id="ARBA00022723"/>
    </source>
</evidence>
<keyword evidence="1" id="KW-0479">Metal-binding</keyword>
<dbReference type="GO" id="GO:0043748">
    <property type="term" value="F:O-succinylbenzoate synthase activity"/>
    <property type="evidence" value="ECO:0007669"/>
    <property type="project" value="UniProtKB-EC"/>
</dbReference>
<dbReference type="InterPro" id="IPR029017">
    <property type="entry name" value="Enolase-like_N"/>
</dbReference>
<dbReference type="SUPFAM" id="SSF54826">
    <property type="entry name" value="Enolase N-terminal domain-like"/>
    <property type="match status" value="1"/>
</dbReference>
<keyword evidence="3 6" id="KW-0456">Lyase</keyword>
<dbReference type="InterPro" id="IPR036849">
    <property type="entry name" value="Enolase-like_C_sf"/>
</dbReference>
<evidence type="ECO:0000313" key="7">
    <source>
        <dbReference type="Proteomes" id="UP000267249"/>
    </source>
</evidence>
<dbReference type="EMBL" id="CP030139">
    <property type="protein sequence ID" value="AZB72700.1"/>
    <property type="molecule type" value="Genomic_DNA"/>
</dbReference>
<dbReference type="SFLD" id="SFLDG00180">
    <property type="entry name" value="muconate_cycloisomerase"/>
    <property type="match status" value="1"/>
</dbReference>
<evidence type="ECO:0000259" key="5">
    <source>
        <dbReference type="SMART" id="SM00922"/>
    </source>
</evidence>
<gene>
    <name evidence="6" type="ORF">DOP62_08250</name>
</gene>
<dbReference type="EC" id="4.2.1.113" evidence="4"/>
<accession>A0AAN1UUI7</accession>
<dbReference type="SFLD" id="SFLDS00001">
    <property type="entry name" value="Enolase"/>
    <property type="match status" value="1"/>
</dbReference>
<protein>
    <recommendedName>
        <fullName evidence="4">o-succinylbenzoate synthase</fullName>
        <ecNumber evidence="4">4.2.1.113</ecNumber>
    </recommendedName>
</protein>
<dbReference type="InterPro" id="IPR041338">
    <property type="entry name" value="OSBS_N"/>
</dbReference>
<reference evidence="6 7" key="1">
    <citation type="journal article" date="2018" name="Sci. Rep.">
        <title>Genome Features and Biochemical Characteristics of a Robust, Fast Growing and Naturally Transformable Cyanobacterium Synechococcus elongatus PCC 11801 Isolated from India.</title>
        <authorList>
            <person name="Jaiswal D."/>
            <person name="Sengupta A."/>
            <person name="Sohoni S."/>
            <person name="Sengupta S."/>
            <person name="Phadnavis A.G."/>
            <person name="Pakrasi H.B."/>
            <person name="Wangikar P.P."/>
        </authorList>
    </citation>
    <scope>NUCLEOTIDE SEQUENCE [LARGE SCALE GENOMIC DNA]</scope>
    <source>
        <strain evidence="6 7">PCC 11801</strain>
    </source>
</reference>
<evidence type="ECO:0000256" key="2">
    <source>
        <dbReference type="ARBA" id="ARBA00022842"/>
    </source>
</evidence>
<evidence type="ECO:0000256" key="3">
    <source>
        <dbReference type="ARBA" id="ARBA00023239"/>
    </source>
</evidence>
<organism evidence="6 7">
    <name type="scientific">Synechococcus elongatus PCC 11801</name>
    <dbReference type="NCBI Taxonomy" id="2219813"/>
    <lineage>
        <taxon>Bacteria</taxon>
        <taxon>Bacillati</taxon>
        <taxon>Cyanobacteriota</taxon>
        <taxon>Cyanophyceae</taxon>
        <taxon>Synechococcales</taxon>
        <taxon>Synechococcaceae</taxon>
        <taxon>Synechococcus</taxon>
    </lineage>
</organism>
<dbReference type="Pfam" id="PF13378">
    <property type="entry name" value="MR_MLE_C"/>
    <property type="match status" value="1"/>
</dbReference>
<dbReference type="Proteomes" id="UP000267249">
    <property type="component" value="Chromosome"/>
</dbReference>
<dbReference type="RefSeq" id="WP_208672883.1">
    <property type="nucleotide sequence ID" value="NZ_CP030139.2"/>
</dbReference>
<dbReference type="NCBIfam" id="NF002739">
    <property type="entry name" value="PRK02714.1"/>
    <property type="match status" value="1"/>
</dbReference>
<dbReference type="GO" id="GO:0046872">
    <property type="term" value="F:metal ion binding"/>
    <property type="evidence" value="ECO:0007669"/>
    <property type="project" value="UniProtKB-KW"/>
</dbReference>
<dbReference type="SFLD" id="SFLDF00009">
    <property type="entry name" value="o-succinylbenzoate_synthase"/>
    <property type="match status" value="1"/>
</dbReference>
<dbReference type="AlphaFoldDB" id="A0AAN1UUI7"/>
<dbReference type="PANTHER" id="PTHR48073">
    <property type="entry name" value="O-SUCCINYLBENZOATE SYNTHASE-RELATED"/>
    <property type="match status" value="1"/>
</dbReference>
<evidence type="ECO:0000313" key="6">
    <source>
        <dbReference type="EMBL" id="AZB72700.1"/>
    </source>
</evidence>
<dbReference type="SMART" id="SM00922">
    <property type="entry name" value="MR_MLE"/>
    <property type="match status" value="1"/>
</dbReference>
<dbReference type="Pfam" id="PF21508">
    <property type="entry name" value="MenC_N"/>
    <property type="match status" value="1"/>
</dbReference>
<dbReference type="NCBIfam" id="TIGR01927">
    <property type="entry name" value="menC_gam_Gplu"/>
    <property type="match status" value="1"/>
</dbReference>
<keyword evidence="2" id="KW-0460">Magnesium</keyword>
<dbReference type="PANTHER" id="PTHR48073:SF6">
    <property type="entry name" value="PROTEIN PHYLLO, CHLOROPLASTIC-LIKE"/>
    <property type="match status" value="1"/>
</dbReference>
<proteinExistence type="predicted"/>
<feature type="domain" description="Mandelate racemase/muconate lactonizing enzyme C-terminal" evidence="5">
    <location>
        <begin position="111"/>
        <end position="211"/>
    </location>
</feature>
<dbReference type="InterPro" id="IPR029065">
    <property type="entry name" value="Enolase_C-like"/>
</dbReference>
<dbReference type="InterPro" id="IPR013342">
    <property type="entry name" value="Mandelate_racemase_C"/>
</dbReference>
<dbReference type="CDD" id="cd03320">
    <property type="entry name" value="OSBS"/>
    <property type="match status" value="1"/>
</dbReference>